<evidence type="ECO:0000256" key="2">
    <source>
        <dbReference type="ARBA" id="ARBA00009788"/>
    </source>
</evidence>
<keyword evidence="5" id="KW-0539">Nucleus</keyword>
<name>A0AAN8NW41_9PEZI</name>
<dbReference type="EMBL" id="JAVHJM010000005">
    <property type="protein sequence ID" value="KAK6514089.1"/>
    <property type="molecule type" value="Genomic_DNA"/>
</dbReference>
<comment type="caution">
    <text evidence="10">The sequence shown here is derived from an EMBL/GenBank/DDBJ whole genome shotgun (WGS) entry which is preliminary data.</text>
</comment>
<accession>A0AAN8NW41</accession>
<feature type="compositionally biased region" description="Low complexity" evidence="7">
    <location>
        <begin position="185"/>
        <end position="196"/>
    </location>
</feature>
<feature type="compositionally biased region" description="Low complexity" evidence="7">
    <location>
        <begin position="98"/>
        <end position="115"/>
    </location>
</feature>
<dbReference type="InterPro" id="IPR006809">
    <property type="entry name" value="TAFII28_dom"/>
</dbReference>
<evidence type="ECO:0000256" key="1">
    <source>
        <dbReference type="ARBA" id="ARBA00004123"/>
    </source>
</evidence>
<proteinExistence type="inferred from homology"/>
<feature type="domain" description="TAFII28-like protein" evidence="9">
    <location>
        <begin position="262"/>
        <end position="350"/>
    </location>
</feature>
<dbReference type="Pfam" id="PF04719">
    <property type="entry name" value="TAFII28"/>
    <property type="match status" value="1"/>
</dbReference>
<dbReference type="PANTHER" id="PTHR13218">
    <property type="entry name" value="TRANSCRIPTION INITIATION FACTOR TFIID SUBUNIT 11-RELATED"/>
    <property type="match status" value="1"/>
</dbReference>
<dbReference type="GO" id="GO:0005669">
    <property type="term" value="C:transcription factor TFIID complex"/>
    <property type="evidence" value="ECO:0007669"/>
    <property type="project" value="InterPro"/>
</dbReference>
<dbReference type="GO" id="GO:0051123">
    <property type="term" value="P:RNA polymerase II preinitiation complex assembly"/>
    <property type="evidence" value="ECO:0007669"/>
    <property type="project" value="InterPro"/>
</dbReference>
<keyword evidence="11" id="KW-1185">Reference proteome</keyword>
<dbReference type="GO" id="GO:0046982">
    <property type="term" value="F:protein heterodimerization activity"/>
    <property type="evidence" value="ECO:0007669"/>
    <property type="project" value="InterPro"/>
</dbReference>
<organism evidence="10 11">
    <name type="scientific">Arthrobotrys conoides</name>
    <dbReference type="NCBI Taxonomy" id="74498"/>
    <lineage>
        <taxon>Eukaryota</taxon>
        <taxon>Fungi</taxon>
        <taxon>Dikarya</taxon>
        <taxon>Ascomycota</taxon>
        <taxon>Pezizomycotina</taxon>
        <taxon>Orbiliomycetes</taxon>
        <taxon>Orbiliales</taxon>
        <taxon>Orbiliaceae</taxon>
        <taxon>Arthrobotrys</taxon>
    </lineage>
</organism>
<dbReference type="FunFam" id="1.10.20.10:FF:000061">
    <property type="entry name" value="TFIID subunit"/>
    <property type="match status" value="1"/>
</dbReference>
<dbReference type="Gene3D" id="1.10.20.10">
    <property type="entry name" value="Histone, subunit A"/>
    <property type="match status" value="1"/>
</dbReference>
<feature type="compositionally biased region" description="Acidic residues" evidence="7">
    <location>
        <begin position="224"/>
        <end position="234"/>
    </location>
</feature>
<dbReference type="Proteomes" id="UP001307849">
    <property type="component" value="Unassembled WGS sequence"/>
</dbReference>
<dbReference type="GO" id="GO:0016251">
    <property type="term" value="F:RNA polymerase II general transcription initiation factor activity"/>
    <property type="evidence" value="ECO:0007669"/>
    <property type="project" value="TreeGrafter"/>
</dbReference>
<reference evidence="10 11" key="1">
    <citation type="submission" date="2019-10" db="EMBL/GenBank/DDBJ databases">
        <authorList>
            <person name="Palmer J.M."/>
        </authorList>
    </citation>
    <scope>NUCLEOTIDE SEQUENCE [LARGE SCALE GENOMIC DNA]</scope>
    <source>
        <strain evidence="10 11">TWF506</strain>
    </source>
</reference>
<feature type="chain" id="PRO_5042920457" description="Transcription initiation factor TFIID subunit 11" evidence="8">
    <location>
        <begin position="24"/>
        <end position="384"/>
    </location>
</feature>
<feature type="region of interest" description="Disordered" evidence="7">
    <location>
        <begin position="98"/>
        <end position="234"/>
    </location>
</feature>
<evidence type="ECO:0000256" key="5">
    <source>
        <dbReference type="ARBA" id="ARBA00023242"/>
    </source>
</evidence>
<keyword evidence="4" id="KW-0804">Transcription</keyword>
<sequence>MLVIPMKFFFLFVGLLGLMVGDGEQDGMMEWMAGKRMVKWSGLLGAKRHLAVGLIDRSTSRQEHKAGIRTRYFYITNQHRSPRQIKVSGRVAAAAAAMSTPAGSPPASGSLSMPPQNKRRISSNPSTPGASTPGGPSSKKSKVSGTPSLSRKSSIAAAASKSHPLRQTSFPPENADAASRRRRSVSVTSNATTSFTRGNSVDRVLVPPPGNGKDDTAAGKAGEDDGDGSDEDIGDDLLTIMRVGDMEDREQQKAEEQASLNVLMDNFDEDQMARYEAYRRGTLQKSAVKKVANLVLGQSISANVASAIGGFSKIFAGEMVERAKEIQKAWGDDKPGAPLLPEHIREAARRWRLENGKTAGDHVAAMENGNRRNVVGGMGGKLFK</sequence>
<dbReference type="PANTHER" id="PTHR13218:SF8">
    <property type="entry name" value="TRANSCRIPTION INITIATION FACTOR TFIID SUBUNIT 11"/>
    <property type="match status" value="1"/>
</dbReference>
<dbReference type="SUPFAM" id="SSF47113">
    <property type="entry name" value="Histone-fold"/>
    <property type="match status" value="1"/>
</dbReference>
<evidence type="ECO:0000313" key="10">
    <source>
        <dbReference type="EMBL" id="KAK6514089.1"/>
    </source>
</evidence>
<keyword evidence="3" id="KW-0805">Transcription regulation</keyword>
<comment type="subcellular location">
    <subcellularLocation>
        <location evidence="1">Nucleus</location>
    </subcellularLocation>
</comment>
<evidence type="ECO:0000256" key="7">
    <source>
        <dbReference type="SAM" id="MobiDB-lite"/>
    </source>
</evidence>
<evidence type="ECO:0000256" key="4">
    <source>
        <dbReference type="ARBA" id="ARBA00023163"/>
    </source>
</evidence>
<dbReference type="CDD" id="cd08048">
    <property type="entry name" value="HFD_TAF11"/>
    <property type="match status" value="1"/>
</dbReference>
<gene>
    <name evidence="10" type="primary">TAF11</name>
    <name evidence="10" type="ORF">TWF506_008513</name>
</gene>
<evidence type="ECO:0000256" key="8">
    <source>
        <dbReference type="SAM" id="SignalP"/>
    </source>
</evidence>
<feature type="compositionally biased region" description="Low complexity" evidence="7">
    <location>
        <begin position="122"/>
        <end position="162"/>
    </location>
</feature>
<dbReference type="InterPro" id="IPR009072">
    <property type="entry name" value="Histone-fold"/>
</dbReference>
<comment type="similarity">
    <text evidence="2">Belongs to the TAF11 family.</text>
</comment>
<protein>
    <recommendedName>
        <fullName evidence="6">Transcription initiation factor TFIID subunit 11</fullName>
    </recommendedName>
</protein>
<feature type="signal peptide" evidence="8">
    <location>
        <begin position="1"/>
        <end position="23"/>
    </location>
</feature>
<dbReference type="InterPro" id="IPR045127">
    <property type="entry name" value="TAF11-like"/>
</dbReference>
<evidence type="ECO:0000259" key="9">
    <source>
        <dbReference type="Pfam" id="PF04719"/>
    </source>
</evidence>
<evidence type="ECO:0000256" key="6">
    <source>
        <dbReference type="ARBA" id="ARBA00072882"/>
    </source>
</evidence>
<evidence type="ECO:0000313" key="11">
    <source>
        <dbReference type="Proteomes" id="UP001307849"/>
    </source>
</evidence>
<dbReference type="AlphaFoldDB" id="A0AAN8NW41"/>
<keyword evidence="8" id="KW-0732">Signal</keyword>
<feature type="compositionally biased region" description="Basic and acidic residues" evidence="7">
    <location>
        <begin position="212"/>
        <end position="223"/>
    </location>
</feature>
<evidence type="ECO:0000256" key="3">
    <source>
        <dbReference type="ARBA" id="ARBA00023015"/>
    </source>
</evidence>